<proteinExistence type="predicted"/>
<evidence type="ECO:0000313" key="1">
    <source>
        <dbReference type="EMBL" id="KAL0955057.1"/>
    </source>
</evidence>
<dbReference type="EMBL" id="JASNQZ010000007">
    <property type="protein sequence ID" value="KAL0955057.1"/>
    <property type="molecule type" value="Genomic_DNA"/>
</dbReference>
<organism evidence="1 2">
    <name type="scientific">Hohenbuehelia grisea</name>
    <dbReference type="NCBI Taxonomy" id="104357"/>
    <lineage>
        <taxon>Eukaryota</taxon>
        <taxon>Fungi</taxon>
        <taxon>Dikarya</taxon>
        <taxon>Basidiomycota</taxon>
        <taxon>Agaricomycotina</taxon>
        <taxon>Agaricomycetes</taxon>
        <taxon>Agaricomycetidae</taxon>
        <taxon>Agaricales</taxon>
        <taxon>Pleurotineae</taxon>
        <taxon>Pleurotaceae</taxon>
        <taxon>Hohenbuehelia</taxon>
    </lineage>
</organism>
<dbReference type="Gene3D" id="3.30.560.10">
    <property type="entry name" value="Glucose Oxidase, domain 3"/>
    <property type="match status" value="1"/>
</dbReference>
<protein>
    <submittedName>
        <fullName evidence="1">Uncharacterized protein</fullName>
    </submittedName>
</protein>
<accession>A0ABR3JHQ5</accession>
<dbReference type="Proteomes" id="UP001556367">
    <property type="component" value="Unassembled WGS sequence"/>
</dbReference>
<reference evidence="2" key="1">
    <citation type="submission" date="2024-06" db="EMBL/GenBank/DDBJ databases">
        <title>Multi-omics analyses provide insights into the biosynthesis of the anticancer antibiotic pleurotin in Hohenbuehelia grisea.</title>
        <authorList>
            <person name="Weaver J.A."/>
            <person name="Alberti F."/>
        </authorList>
    </citation>
    <scope>NUCLEOTIDE SEQUENCE [LARGE SCALE GENOMIC DNA]</scope>
    <source>
        <strain evidence="2">T-177</strain>
    </source>
</reference>
<sequence length="155" mass="16875">MCSYQDHTMALAPFHLSDDAETFDSLYRQEPGALETAERQWLETGDGVMAGNPFDAGAKLRPNADDLNELGPEFEKRWNDVFLKHPDKPVMWLGIGSAYLKPSLAHQGKFASLVFHSMSICPSNVGANTYNTALGIGEKAAVIIAEDLGIPIPSP</sequence>
<comment type="caution">
    <text evidence="1">The sequence shown here is derived from an EMBL/GenBank/DDBJ whole genome shotgun (WGS) entry which is preliminary data.</text>
</comment>
<evidence type="ECO:0000313" key="2">
    <source>
        <dbReference type="Proteomes" id="UP001556367"/>
    </source>
</evidence>
<keyword evidence="2" id="KW-1185">Reference proteome</keyword>
<name>A0ABR3JHQ5_9AGAR</name>
<gene>
    <name evidence="1" type="ORF">HGRIS_003975</name>
</gene>